<comment type="caution">
    <text evidence="4">The sequence shown here is derived from an EMBL/GenBank/DDBJ whole genome shotgun (WGS) entry which is preliminary data.</text>
</comment>
<feature type="domain" description="N-acetyltransferase" evidence="3">
    <location>
        <begin position="6"/>
        <end position="175"/>
    </location>
</feature>
<keyword evidence="1 4" id="KW-0808">Transferase</keyword>
<proteinExistence type="predicted"/>
<dbReference type="InterPro" id="IPR000182">
    <property type="entry name" value="GNAT_dom"/>
</dbReference>
<keyword evidence="5" id="KW-1185">Reference proteome</keyword>
<dbReference type="OrthoDB" id="336415at2"/>
<dbReference type="Pfam" id="PF00583">
    <property type="entry name" value="Acetyltransf_1"/>
    <property type="match status" value="1"/>
</dbReference>
<gene>
    <name evidence="4" type="ORF">AQPW35_07010</name>
</gene>
<organism evidence="4 5">
    <name type="scientific">Pseudaquabacterium pictum</name>
    <dbReference type="NCBI Taxonomy" id="2315236"/>
    <lineage>
        <taxon>Bacteria</taxon>
        <taxon>Pseudomonadati</taxon>
        <taxon>Pseudomonadota</taxon>
        <taxon>Betaproteobacteria</taxon>
        <taxon>Burkholderiales</taxon>
        <taxon>Sphaerotilaceae</taxon>
        <taxon>Pseudaquabacterium</taxon>
    </lineage>
</organism>
<evidence type="ECO:0000313" key="5">
    <source>
        <dbReference type="Proteomes" id="UP000301751"/>
    </source>
</evidence>
<dbReference type="CDD" id="cd04301">
    <property type="entry name" value="NAT_SF"/>
    <property type="match status" value="1"/>
</dbReference>
<name>A0A480ALK8_9BURK</name>
<dbReference type="AlphaFoldDB" id="A0A480ALK8"/>
<reference evidence="5" key="1">
    <citation type="submission" date="2019-03" db="EMBL/GenBank/DDBJ databases">
        <title>Aquabacterium pictum sp.nov., the first bacteriochlorophyll a-containing freshwater bacterium in the genus Aquabacterium of the class Betaproteobacteria.</title>
        <authorList>
            <person name="Hirose S."/>
            <person name="Tank M."/>
            <person name="Hara E."/>
            <person name="Tamaki H."/>
            <person name="Takaichi S."/>
            <person name="Haruta S."/>
            <person name="Hanada S."/>
        </authorList>
    </citation>
    <scope>NUCLEOTIDE SEQUENCE [LARGE SCALE GENOMIC DNA]</scope>
    <source>
        <strain evidence="5">W35</strain>
    </source>
</reference>
<dbReference type="SUPFAM" id="SSF55729">
    <property type="entry name" value="Acyl-CoA N-acyltransferases (Nat)"/>
    <property type="match status" value="1"/>
</dbReference>
<dbReference type="RefSeq" id="WP_137731348.1">
    <property type="nucleotide sequence ID" value="NZ_BJCL01000001.1"/>
</dbReference>
<accession>A0A480ALK8</accession>
<evidence type="ECO:0000259" key="3">
    <source>
        <dbReference type="PROSITE" id="PS51186"/>
    </source>
</evidence>
<dbReference type="InterPro" id="IPR016181">
    <property type="entry name" value="Acyl_CoA_acyltransferase"/>
</dbReference>
<dbReference type="EMBL" id="BJCL01000001">
    <property type="protein sequence ID" value="GCL61620.1"/>
    <property type="molecule type" value="Genomic_DNA"/>
</dbReference>
<dbReference type="PANTHER" id="PTHR43877">
    <property type="entry name" value="AMINOALKYLPHOSPHONATE N-ACETYLTRANSFERASE-RELATED-RELATED"/>
    <property type="match status" value="1"/>
</dbReference>
<dbReference type="GO" id="GO:0016747">
    <property type="term" value="F:acyltransferase activity, transferring groups other than amino-acyl groups"/>
    <property type="evidence" value="ECO:0007669"/>
    <property type="project" value="InterPro"/>
</dbReference>
<dbReference type="PROSITE" id="PS51186">
    <property type="entry name" value="GNAT"/>
    <property type="match status" value="1"/>
</dbReference>
<protein>
    <submittedName>
        <fullName evidence="4">N-acetyltransferase</fullName>
    </submittedName>
</protein>
<evidence type="ECO:0000256" key="2">
    <source>
        <dbReference type="ARBA" id="ARBA00023315"/>
    </source>
</evidence>
<keyword evidence="2" id="KW-0012">Acyltransferase</keyword>
<dbReference type="InterPro" id="IPR050832">
    <property type="entry name" value="Bact_Acetyltransf"/>
</dbReference>
<evidence type="ECO:0000256" key="1">
    <source>
        <dbReference type="ARBA" id="ARBA00022679"/>
    </source>
</evidence>
<sequence>MTHRPVHIRRAVIGDAAAFARVMGHPDVFPGTLQLPHTSEALWLARLTDTLALGKPDLMLVAELPDSRGQLQVVGTAGLHPTSAALRRRHVMNLGIAVHPDGQGQGVGHALMAALCDWADHWGQVLRTELTVFVDNARAIRLYERHGFVQEGRHRGYALRNGQYTDVFSMARLHPHPPRWDAPAQPETPA</sequence>
<dbReference type="Gene3D" id="3.40.630.30">
    <property type="match status" value="1"/>
</dbReference>
<evidence type="ECO:0000313" key="4">
    <source>
        <dbReference type="EMBL" id="GCL61620.1"/>
    </source>
</evidence>
<dbReference type="Proteomes" id="UP000301751">
    <property type="component" value="Unassembled WGS sequence"/>
</dbReference>